<keyword evidence="6" id="KW-1185">Reference proteome</keyword>
<dbReference type="AlphaFoldDB" id="A0A939H689"/>
<dbReference type="Pfam" id="PF12892">
    <property type="entry name" value="FctA"/>
    <property type="match status" value="1"/>
</dbReference>
<dbReference type="Gene3D" id="2.60.40.3050">
    <property type="match status" value="1"/>
</dbReference>
<sequence length="338" mass="37112">MESKFRNLKSNQNNGRKYKMKKILTFLAAFTFIFGLSVNAFASTEGYYDWSPIEINKMLEINNPGTVNPAETFNFVIGTGTGVRDGLPIAAPAFTPNTFSIDVLEGMLGGKASVNLPLFTQVGVYTYPVMETAGNTAGMDYDPATYYIVVTVINNPAYPDEGEPEFLRVLTLTDANNVKRDKFDNDFDAGDLTVDKEITGNFADPDDEFTITVTVTPVPGKVIKDGPIEWNTNDVTEVGGVYTAVYVLKGGESFTIENLPYDVSYTVVETQDPDYDMPQYDAEATGDMDMASISTTIINNRDTTVNTGISLDSLPYILILGFAASGMGLLFFRRRHAF</sequence>
<protein>
    <recommendedName>
        <fullName evidence="7">Streptococcal pilin isopeptide linker domain-containing protein</fullName>
    </recommendedName>
</protein>
<accession>A0A939H689</accession>
<feature type="domain" description="Streptococcal pilin isopeptide linkage" evidence="3">
    <location>
        <begin position="56"/>
        <end position="187"/>
    </location>
</feature>
<dbReference type="InterPro" id="IPR055382">
    <property type="entry name" value="DUF7601"/>
</dbReference>
<feature type="transmembrane region" description="Helical" evidence="1">
    <location>
        <begin position="314"/>
        <end position="332"/>
    </location>
</feature>
<evidence type="ECO:0000256" key="2">
    <source>
        <dbReference type="SAM" id="SignalP"/>
    </source>
</evidence>
<evidence type="ECO:0000259" key="4">
    <source>
        <dbReference type="Pfam" id="PF24547"/>
    </source>
</evidence>
<evidence type="ECO:0000259" key="3">
    <source>
        <dbReference type="Pfam" id="PF12892"/>
    </source>
</evidence>
<proteinExistence type="predicted"/>
<organism evidence="5 6">
    <name type="scientific">Proteiniclasticum aestuarii</name>
    <dbReference type="NCBI Taxonomy" id="2817862"/>
    <lineage>
        <taxon>Bacteria</taxon>
        <taxon>Bacillati</taxon>
        <taxon>Bacillota</taxon>
        <taxon>Clostridia</taxon>
        <taxon>Eubacteriales</taxon>
        <taxon>Clostridiaceae</taxon>
        <taxon>Proteiniclasticum</taxon>
    </lineage>
</organism>
<dbReference type="EMBL" id="JAFNJU010000005">
    <property type="protein sequence ID" value="MBO1265022.1"/>
    <property type="molecule type" value="Genomic_DNA"/>
</dbReference>
<gene>
    <name evidence="5" type="ORF">J3A84_08290</name>
</gene>
<dbReference type="RefSeq" id="WP_207599541.1">
    <property type="nucleotide sequence ID" value="NZ_JAFNJU010000005.1"/>
</dbReference>
<keyword evidence="1" id="KW-0472">Membrane</keyword>
<dbReference type="Gene3D" id="2.60.40.1140">
    <property type="entry name" value="Collagen-binding surface protein Cna, B-type domain"/>
    <property type="match status" value="1"/>
</dbReference>
<comment type="caution">
    <text evidence="5">The sequence shown here is derived from an EMBL/GenBank/DDBJ whole genome shotgun (WGS) entry which is preliminary data.</text>
</comment>
<reference evidence="5" key="1">
    <citation type="submission" date="2021-03" db="EMBL/GenBank/DDBJ databases">
        <title>Proteiniclasticum marinus sp. nov., isolated from tidal flat sediment.</title>
        <authorList>
            <person name="Namirimu T."/>
            <person name="Yang J.-A."/>
            <person name="Yang S.-H."/>
            <person name="Kim Y.-J."/>
            <person name="Kwon K.K."/>
        </authorList>
    </citation>
    <scope>NUCLEOTIDE SEQUENCE</scope>
    <source>
        <strain evidence="5">SCR006</strain>
    </source>
</reference>
<name>A0A939H689_9CLOT</name>
<dbReference type="Pfam" id="PF24547">
    <property type="entry name" value="DUF7601"/>
    <property type="match status" value="1"/>
</dbReference>
<evidence type="ECO:0000313" key="5">
    <source>
        <dbReference type="EMBL" id="MBO1265022.1"/>
    </source>
</evidence>
<dbReference type="InterPro" id="IPR022464">
    <property type="entry name" value="Strep_pil_isopept_link"/>
</dbReference>
<keyword evidence="2" id="KW-0732">Signal</keyword>
<evidence type="ECO:0008006" key="7">
    <source>
        <dbReference type="Google" id="ProtNLM"/>
    </source>
</evidence>
<keyword evidence="1" id="KW-1133">Transmembrane helix</keyword>
<feature type="signal peptide" evidence="2">
    <location>
        <begin position="1"/>
        <end position="42"/>
    </location>
</feature>
<feature type="chain" id="PRO_5038072687" description="Streptococcal pilin isopeptide linker domain-containing protein" evidence="2">
    <location>
        <begin position="43"/>
        <end position="338"/>
    </location>
</feature>
<dbReference type="Proteomes" id="UP000664218">
    <property type="component" value="Unassembled WGS sequence"/>
</dbReference>
<evidence type="ECO:0000313" key="6">
    <source>
        <dbReference type="Proteomes" id="UP000664218"/>
    </source>
</evidence>
<keyword evidence="1" id="KW-0812">Transmembrane</keyword>
<feature type="domain" description="DUF7601" evidence="4">
    <location>
        <begin position="190"/>
        <end position="301"/>
    </location>
</feature>
<dbReference type="InterPro" id="IPR038174">
    <property type="entry name" value="Strep_pil_link_sf"/>
</dbReference>
<evidence type="ECO:0000256" key="1">
    <source>
        <dbReference type="SAM" id="Phobius"/>
    </source>
</evidence>